<keyword evidence="2" id="KW-1185">Reference proteome</keyword>
<dbReference type="AlphaFoldDB" id="A0A6G1ACV9"/>
<accession>A0A6G1ACV9</accession>
<feature type="non-terminal residue" evidence="1">
    <location>
        <position position="1"/>
    </location>
</feature>
<evidence type="ECO:0000313" key="2">
    <source>
        <dbReference type="Proteomes" id="UP000475037"/>
    </source>
</evidence>
<name>A0A6G1ACV9_CROCR</name>
<feature type="non-terminal residue" evidence="1">
    <location>
        <position position="130"/>
    </location>
</feature>
<organism evidence="1 2">
    <name type="scientific">Crocuta crocuta</name>
    <name type="common">Spotted hyena</name>
    <dbReference type="NCBI Taxonomy" id="9678"/>
    <lineage>
        <taxon>Eukaryota</taxon>
        <taxon>Metazoa</taxon>
        <taxon>Chordata</taxon>
        <taxon>Craniata</taxon>
        <taxon>Vertebrata</taxon>
        <taxon>Euteleostomi</taxon>
        <taxon>Mammalia</taxon>
        <taxon>Eutheria</taxon>
        <taxon>Laurasiatheria</taxon>
        <taxon>Carnivora</taxon>
        <taxon>Feliformia</taxon>
        <taxon>Hyaenidae</taxon>
        <taxon>Crocuta</taxon>
    </lineage>
</organism>
<gene>
    <name evidence="1" type="primary">Pol_536</name>
    <name evidence="1" type="ORF">FOF47_R05891</name>
</gene>
<evidence type="ECO:0000313" key="1">
    <source>
        <dbReference type="EMBL" id="KAF0873618.1"/>
    </source>
</evidence>
<sequence>WECNMPQPFWKTASYKTKHSPSTGSRNCIPQYLAKGVENCVHTKTCTQMFTEALFRITLNWPNQTWRQLRCPSVGERIHKLWCIQTTEYNSALKRNELSSREKTWKNFKCILLGERNQSDKATYCMIPTV</sequence>
<comment type="caution">
    <text evidence="1">The sequence shown here is derived from an EMBL/GenBank/DDBJ whole genome shotgun (WGS) entry which is preliminary data.</text>
</comment>
<dbReference type="Proteomes" id="UP000475037">
    <property type="component" value="Unassembled WGS sequence"/>
</dbReference>
<dbReference type="EMBL" id="VOAJ01005706">
    <property type="protein sequence ID" value="KAF0873618.1"/>
    <property type="molecule type" value="Genomic_DNA"/>
</dbReference>
<proteinExistence type="predicted"/>
<protein>
    <submittedName>
        <fullName evidence="1">LORF2 protein</fullName>
    </submittedName>
</protein>
<reference evidence="1 2" key="1">
    <citation type="submission" date="2019-11" db="EMBL/GenBank/DDBJ databases">
        <authorList>
            <person name="Yang C."/>
            <person name="Li F."/>
        </authorList>
    </citation>
    <scope>NUCLEOTIDE SEQUENCE [LARGE SCALE GENOMIC DNA]</scope>
    <source>
        <strain evidence="1">KB4526</strain>
        <tissue evidence="1">Muscle</tissue>
    </source>
</reference>